<reference evidence="2" key="1">
    <citation type="journal article" date="2022" name="bioRxiv">
        <title>Sequencing and chromosome-scale assembly of the giantPleurodeles waltlgenome.</title>
        <authorList>
            <person name="Brown T."/>
            <person name="Elewa A."/>
            <person name="Iarovenko S."/>
            <person name="Subramanian E."/>
            <person name="Araus A.J."/>
            <person name="Petzold A."/>
            <person name="Susuki M."/>
            <person name="Suzuki K.-i.T."/>
            <person name="Hayashi T."/>
            <person name="Toyoda A."/>
            <person name="Oliveira C."/>
            <person name="Osipova E."/>
            <person name="Leigh N.D."/>
            <person name="Simon A."/>
            <person name="Yun M.H."/>
        </authorList>
    </citation>
    <scope>NUCLEOTIDE SEQUENCE</scope>
    <source>
        <strain evidence="2">20211129_DDA</strain>
        <tissue evidence="2">Liver</tissue>
    </source>
</reference>
<dbReference type="AlphaFoldDB" id="A0AAV7STG8"/>
<proteinExistence type="predicted"/>
<feature type="compositionally biased region" description="Polar residues" evidence="1">
    <location>
        <begin position="45"/>
        <end position="54"/>
    </location>
</feature>
<keyword evidence="3" id="KW-1185">Reference proteome</keyword>
<accession>A0AAV7STG8</accession>
<name>A0AAV7STG8_PLEWA</name>
<dbReference type="Proteomes" id="UP001066276">
    <property type="component" value="Chromosome 4_2"/>
</dbReference>
<protein>
    <submittedName>
        <fullName evidence="2">Uncharacterized protein</fullName>
    </submittedName>
</protein>
<comment type="caution">
    <text evidence="2">The sequence shown here is derived from an EMBL/GenBank/DDBJ whole genome shotgun (WGS) entry which is preliminary data.</text>
</comment>
<feature type="region of interest" description="Disordered" evidence="1">
    <location>
        <begin position="1"/>
        <end position="63"/>
    </location>
</feature>
<sequence length="123" mass="14195">MSSDREKAKQLISPAAKSTSSKTVRNLFDESEVGNLFDESEDRSLPQSQRTPSELAQRLTEPKSKLNLRFAKKLLLRSRWRSHILKSPSEHHTHLRMRPDQHSIPPLTFARTKALLHHGNQQH</sequence>
<gene>
    <name evidence="2" type="ORF">NDU88_007693</name>
</gene>
<evidence type="ECO:0000313" key="2">
    <source>
        <dbReference type="EMBL" id="KAJ1167301.1"/>
    </source>
</evidence>
<organism evidence="2 3">
    <name type="scientific">Pleurodeles waltl</name>
    <name type="common">Iberian ribbed newt</name>
    <dbReference type="NCBI Taxonomy" id="8319"/>
    <lineage>
        <taxon>Eukaryota</taxon>
        <taxon>Metazoa</taxon>
        <taxon>Chordata</taxon>
        <taxon>Craniata</taxon>
        <taxon>Vertebrata</taxon>
        <taxon>Euteleostomi</taxon>
        <taxon>Amphibia</taxon>
        <taxon>Batrachia</taxon>
        <taxon>Caudata</taxon>
        <taxon>Salamandroidea</taxon>
        <taxon>Salamandridae</taxon>
        <taxon>Pleurodelinae</taxon>
        <taxon>Pleurodeles</taxon>
    </lineage>
</organism>
<dbReference type="EMBL" id="JANPWB010000008">
    <property type="protein sequence ID" value="KAJ1167301.1"/>
    <property type="molecule type" value="Genomic_DNA"/>
</dbReference>
<evidence type="ECO:0000313" key="3">
    <source>
        <dbReference type="Proteomes" id="UP001066276"/>
    </source>
</evidence>
<evidence type="ECO:0000256" key="1">
    <source>
        <dbReference type="SAM" id="MobiDB-lite"/>
    </source>
</evidence>